<dbReference type="Proteomes" id="UP000018468">
    <property type="component" value="Unassembled WGS sequence"/>
</dbReference>
<protein>
    <recommendedName>
        <fullName evidence="2">CCHC-type domain-containing protein</fullName>
    </recommendedName>
</protein>
<evidence type="ECO:0000259" key="2">
    <source>
        <dbReference type="PROSITE" id="PS50158"/>
    </source>
</evidence>
<dbReference type="InterPro" id="IPR057811">
    <property type="entry name" value="RBD_ZCCHC3_2nd"/>
</dbReference>
<dbReference type="GO" id="GO:0008270">
    <property type="term" value="F:zinc ion binding"/>
    <property type="evidence" value="ECO:0007669"/>
    <property type="project" value="UniProtKB-KW"/>
</dbReference>
<reference evidence="3" key="2">
    <citation type="submission" date="2025-08" db="UniProtKB">
        <authorList>
            <consortium name="Ensembl"/>
        </authorList>
    </citation>
    <scope>IDENTIFICATION</scope>
</reference>
<keyword evidence="1" id="KW-0862">Zinc</keyword>
<keyword evidence="1" id="KW-0479">Metal-binding</keyword>
<reference evidence="4" key="1">
    <citation type="submission" date="2011-12" db="EMBL/GenBank/DDBJ databases">
        <title>The Draft Genome of Lepisosteus oculatus.</title>
        <authorList>
            <consortium name="The Broad Institute Genome Assembly &amp; Analysis Group"/>
            <consortium name="Computational R&amp;D Group"/>
            <consortium name="and Sequencing Platform"/>
            <person name="Di Palma F."/>
            <person name="Alfoldi J."/>
            <person name="Johnson J."/>
            <person name="Berlin A."/>
            <person name="Gnerre S."/>
            <person name="Jaffe D."/>
            <person name="MacCallum I."/>
            <person name="Young S."/>
            <person name="Walker B.J."/>
            <person name="Lander E.S."/>
            <person name="Lindblad-Toh K."/>
        </authorList>
    </citation>
    <scope>NUCLEOTIDE SEQUENCE [LARGE SCALE GENOMIC DNA]</scope>
</reference>
<dbReference type="GO" id="GO:0003676">
    <property type="term" value="F:nucleic acid binding"/>
    <property type="evidence" value="ECO:0007669"/>
    <property type="project" value="InterPro"/>
</dbReference>
<dbReference type="Gene3D" id="4.10.60.10">
    <property type="entry name" value="Zinc finger, CCHC-type"/>
    <property type="match status" value="1"/>
</dbReference>
<dbReference type="Pfam" id="PF23058">
    <property type="entry name" value="RBD_ZCCHC3_2nd"/>
    <property type="match status" value="1"/>
</dbReference>
<dbReference type="GeneTree" id="ENSGT00530000063983"/>
<evidence type="ECO:0000313" key="3">
    <source>
        <dbReference type="Ensembl" id="ENSLOCP00000021433.1"/>
    </source>
</evidence>
<evidence type="ECO:0000313" key="4">
    <source>
        <dbReference type="Proteomes" id="UP000018468"/>
    </source>
</evidence>
<proteinExistence type="predicted"/>
<feature type="domain" description="CCHC-type" evidence="2">
    <location>
        <begin position="126"/>
        <end position="142"/>
    </location>
</feature>
<keyword evidence="4" id="KW-1185">Reference proteome</keyword>
<dbReference type="InParanoid" id="W5NLC4"/>
<accession>W5NLC4</accession>
<dbReference type="PANTHER" id="PTHR46486:SF1">
    <property type="entry name" value="CCHC-TYPE DOMAIN-CONTAINING PROTEIN"/>
    <property type="match status" value="1"/>
</dbReference>
<dbReference type="SMART" id="SM00343">
    <property type="entry name" value="ZnF_C2HC"/>
    <property type="match status" value="3"/>
</dbReference>
<dbReference type="Pfam" id="PF00098">
    <property type="entry name" value="zf-CCHC"/>
    <property type="match status" value="2"/>
</dbReference>
<feature type="domain" description="CCHC-type" evidence="2">
    <location>
        <begin position="109"/>
        <end position="124"/>
    </location>
</feature>
<dbReference type="SUPFAM" id="SSF57756">
    <property type="entry name" value="Retrovirus zinc finger-like domains"/>
    <property type="match status" value="1"/>
</dbReference>
<dbReference type="HOGENOM" id="CLU_045922_2_0_1"/>
<dbReference type="eggNOG" id="KOG4400">
    <property type="taxonomic scope" value="Eukaryota"/>
</dbReference>
<dbReference type="Ensembl" id="ENSLOCT00000021470.1">
    <property type="protein sequence ID" value="ENSLOCP00000021433.1"/>
    <property type="gene ID" value="ENSLOCG00000017328.1"/>
</dbReference>
<dbReference type="PROSITE" id="PS50158">
    <property type="entry name" value="ZF_CCHC"/>
    <property type="match status" value="2"/>
</dbReference>
<dbReference type="AlphaFoldDB" id="W5NLC4"/>
<organism evidence="3 4">
    <name type="scientific">Lepisosteus oculatus</name>
    <name type="common">Spotted gar</name>
    <dbReference type="NCBI Taxonomy" id="7918"/>
    <lineage>
        <taxon>Eukaryota</taxon>
        <taxon>Metazoa</taxon>
        <taxon>Chordata</taxon>
        <taxon>Craniata</taxon>
        <taxon>Vertebrata</taxon>
        <taxon>Euteleostomi</taxon>
        <taxon>Actinopterygii</taxon>
        <taxon>Neopterygii</taxon>
        <taxon>Holostei</taxon>
        <taxon>Semionotiformes</taxon>
        <taxon>Lepisosteidae</taxon>
        <taxon>Lepisosteus</taxon>
    </lineage>
</organism>
<name>W5NLC4_LEPOC</name>
<keyword evidence="1" id="KW-0863">Zinc-finger</keyword>
<sequence length="171" mass="19544">AERCKNTVPLTVFHVEPLFARESRTLYVRMFNPFVPEAEIRFFLKRYVDVRGPGQKVLDAGRYWTCKRRYQVRLRPCATAVGGVVHPPSPFSIGASQGYLYYYGQPKICRKCGKEDHIAEDCENLRCRRCGVDGHMAKDCKENISCNLCGDPMHVYSQCPGRVRTYAEVIG</sequence>
<dbReference type="PANTHER" id="PTHR46486">
    <property type="entry name" value="CCHC-TYPE DOMAIN-CONTAINING PROTEIN"/>
    <property type="match status" value="1"/>
</dbReference>
<evidence type="ECO:0000256" key="1">
    <source>
        <dbReference type="PROSITE-ProRule" id="PRU00047"/>
    </source>
</evidence>
<dbReference type="InterPro" id="IPR036875">
    <property type="entry name" value="Znf_CCHC_sf"/>
</dbReference>
<reference evidence="3" key="3">
    <citation type="submission" date="2025-09" db="UniProtKB">
        <authorList>
            <consortium name="Ensembl"/>
        </authorList>
    </citation>
    <scope>IDENTIFICATION</scope>
</reference>
<dbReference type="InterPro" id="IPR001878">
    <property type="entry name" value="Znf_CCHC"/>
</dbReference>